<evidence type="ECO:0000313" key="1">
    <source>
        <dbReference type="EMBL" id="PCJ25868.1"/>
    </source>
</evidence>
<dbReference type="EMBL" id="NVVJ01000014">
    <property type="protein sequence ID" value="PCJ25868.1"/>
    <property type="molecule type" value="Genomic_DNA"/>
</dbReference>
<protein>
    <submittedName>
        <fullName evidence="1">Uncharacterized protein</fullName>
    </submittedName>
</protein>
<dbReference type="AlphaFoldDB" id="A0A2A5B455"/>
<dbReference type="Proteomes" id="UP000218327">
    <property type="component" value="Unassembled WGS sequence"/>
</dbReference>
<gene>
    <name evidence="1" type="ORF">COA96_06370</name>
</gene>
<evidence type="ECO:0000313" key="2">
    <source>
        <dbReference type="Proteomes" id="UP000218327"/>
    </source>
</evidence>
<accession>A0A2A5B455</accession>
<proteinExistence type="predicted"/>
<sequence length="486" mass="54398">MKQISALNYFSLKVMIFTGVLFGLVGINANADVLDDGIAGDKFLSAIAEQLTAYQIDVTSNLNDRDVLKKRIQNPRLGRFPDLPANSLPNSIEINAWETEYTQLQIGGVAILANASAEDLKDSSLFLHKWLESLDEDRIFTTFYLNDLPAAEKIASIASASGYTAYLFADGLDQSIVGNLFATAARRLAIDTRAARRYRSEVNEIDYLGQRVRRKTNSLFRDKGNSTLARREPSVFLKETLGDEFNQSTISEVIVPGGVALGASASLTITPLSLNYTDGAMHIVDETNRQWDLPELDIQSLKALFDFVERSILIKSDAIVDIDADARVRISSALRNTDAGYAIMHADTQPFEFVPNLPVTKSVVIDTDVHWLSSKNSDTLKFTTDYEVRFLSADIMRIAQTRVALEYEYESETETANYRDAWGRDIRRLDDNLDYAGLGQSMEKVASYAGWIGLLRKLKEDNIPFLHGRYEFMKIDKSGRKTPARH</sequence>
<name>A0A2A5B455_9GAMM</name>
<comment type="caution">
    <text evidence="1">The sequence shown here is derived from an EMBL/GenBank/DDBJ whole genome shotgun (WGS) entry which is preliminary data.</text>
</comment>
<reference evidence="2" key="1">
    <citation type="submission" date="2017-08" db="EMBL/GenBank/DDBJ databases">
        <title>A dynamic microbial community with high functional redundancy inhabits the cold, oxic subseafloor aquifer.</title>
        <authorList>
            <person name="Tully B.J."/>
            <person name="Wheat C.G."/>
            <person name="Glazer B.T."/>
            <person name="Huber J.A."/>
        </authorList>
    </citation>
    <scope>NUCLEOTIDE SEQUENCE [LARGE SCALE GENOMIC DNA]</scope>
</reference>
<organism evidence="1 2">
    <name type="scientific">SAR86 cluster bacterium</name>
    <dbReference type="NCBI Taxonomy" id="2030880"/>
    <lineage>
        <taxon>Bacteria</taxon>
        <taxon>Pseudomonadati</taxon>
        <taxon>Pseudomonadota</taxon>
        <taxon>Gammaproteobacteria</taxon>
        <taxon>SAR86 cluster</taxon>
    </lineage>
</organism>